<feature type="non-terminal residue" evidence="8">
    <location>
        <position position="1"/>
    </location>
</feature>
<evidence type="ECO:0000313" key="9">
    <source>
        <dbReference type="Proteomes" id="UP001530377"/>
    </source>
</evidence>
<dbReference type="GO" id="GO:0030030">
    <property type="term" value="P:cell projection organization"/>
    <property type="evidence" value="ECO:0007669"/>
    <property type="project" value="UniProtKB-KW"/>
</dbReference>
<evidence type="ECO:0000313" key="8">
    <source>
        <dbReference type="EMBL" id="KAL3826625.1"/>
    </source>
</evidence>
<comment type="similarity">
    <text evidence="2">Belongs to the TTC30/dfy-1/fleer family.</text>
</comment>
<keyword evidence="5" id="KW-0802">TPR repeat</keyword>
<keyword evidence="4" id="KW-0970">Cilium biogenesis/degradation</keyword>
<keyword evidence="9" id="KW-1185">Reference proteome</keyword>
<dbReference type="InterPro" id="IPR019734">
    <property type="entry name" value="TPR_rpt"/>
</dbReference>
<evidence type="ECO:0000256" key="1">
    <source>
        <dbReference type="ARBA" id="ARBA00004138"/>
    </source>
</evidence>
<evidence type="ECO:0000256" key="6">
    <source>
        <dbReference type="ARBA" id="ARBA00023069"/>
    </source>
</evidence>
<evidence type="ECO:0000256" key="4">
    <source>
        <dbReference type="ARBA" id="ARBA00022794"/>
    </source>
</evidence>
<protein>
    <recommendedName>
        <fullName evidence="10">Tetratricopeptide repeat protein 30</fullName>
    </recommendedName>
</protein>
<dbReference type="SMART" id="SM00028">
    <property type="entry name" value="TPR"/>
    <property type="match status" value="4"/>
</dbReference>
<comment type="caution">
    <text evidence="8">The sequence shown here is derived from an EMBL/GenBank/DDBJ whole genome shotgun (WGS) entry which is preliminary data.</text>
</comment>
<dbReference type="PANTHER" id="PTHR20931:SF0">
    <property type="entry name" value="TETRATRICOPEPTIDE REPEAT PROTEIN 30"/>
    <property type="match status" value="1"/>
</dbReference>
<accession>A0ABD3SPW1</accession>
<dbReference type="InterPro" id="IPR039941">
    <property type="entry name" value="TT30"/>
</dbReference>
<keyword evidence="7" id="KW-0966">Cell projection</keyword>
<name>A0ABD3SPW1_9STRA</name>
<evidence type="ECO:0000256" key="5">
    <source>
        <dbReference type="ARBA" id="ARBA00022803"/>
    </source>
</evidence>
<dbReference type="AlphaFoldDB" id="A0ABD3SPW1"/>
<sequence length="643" mass="72512">YTFRKAGNMTNSMTAQVYGCIRDADYTKALELLEAKLGEFPRSRSLLSLIAYCAYHNQEYARASEFYETLTELCPKSEEYHVYNVQSLLRSGSFLDASRAAASAAMTSTSHSYRLRLLQAHAEMDQGMLAAITTTLSHRSEDDHETMVALATLDFREGRYAKAMEKYKTAGQMLGCDQPMLTYYIALCHYRLSEFDASLELIDEVIDDLKENDTDQHNCESFLVEALNLKAAILYTTNHTDAAKGIMAQFKENLDTVTIHNDAIVNIEKDPSVGIQKIEFLLSNHPFPQETLGNLLTLYNRHGQDHLAAEVFETNKHLAQELLPPDLYAYFDAVVTSLSRPDDAIVLLETQTARHATNVRGAMKGISEATIAVSIRSATTNKPIASARSSIDVARKGNRDLEPPMEKNDDLLNCFMPALCLQAKLYWDKREYSRAEQVLQDHADFCRGHDAWLNNMGHVMFSQQKFEASIEHYEHLMERHVDLLNVPAVTLANLCVAYVLVGRNEDAEDLIKAVEKDEDQRAALGRGKVRVHSCIINLCIGSLYCQKKNFAFGIDRICKSMEPFKENICQDTWFYVKRSFLAFALMIANQSVPIKDDFLRDIIYFFGKAEAHGKHILIASASVPATVASEGRQLKKIFMKFCA</sequence>
<dbReference type="Gene3D" id="1.25.40.10">
    <property type="entry name" value="Tetratricopeptide repeat domain"/>
    <property type="match status" value="2"/>
</dbReference>
<evidence type="ECO:0000256" key="3">
    <source>
        <dbReference type="ARBA" id="ARBA00022737"/>
    </source>
</evidence>
<dbReference type="InterPro" id="IPR011990">
    <property type="entry name" value="TPR-like_helical_dom_sf"/>
</dbReference>
<proteinExistence type="inferred from homology"/>
<dbReference type="Proteomes" id="UP001530377">
    <property type="component" value="Unassembled WGS sequence"/>
</dbReference>
<evidence type="ECO:0000256" key="2">
    <source>
        <dbReference type="ARBA" id="ARBA00009522"/>
    </source>
</evidence>
<evidence type="ECO:0008006" key="10">
    <source>
        <dbReference type="Google" id="ProtNLM"/>
    </source>
</evidence>
<dbReference type="Pfam" id="PF13432">
    <property type="entry name" value="TPR_16"/>
    <property type="match status" value="1"/>
</dbReference>
<dbReference type="GO" id="GO:0005929">
    <property type="term" value="C:cilium"/>
    <property type="evidence" value="ECO:0007669"/>
    <property type="project" value="UniProtKB-SubCell"/>
</dbReference>
<gene>
    <name evidence="8" type="ORF">ACHAXA_010550</name>
</gene>
<comment type="subcellular location">
    <subcellularLocation>
        <location evidence="1">Cell projection</location>
        <location evidence="1">Cilium</location>
    </subcellularLocation>
</comment>
<dbReference type="SUPFAM" id="SSF48452">
    <property type="entry name" value="TPR-like"/>
    <property type="match status" value="2"/>
</dbReference>
<keyword evidence="3" id="KW-0677">Repeat</keyword>
<reference evidence="8 9" key="1">
    <citation type="submission" date="2024-10" db="EMBL/GenBank/DDBJ databases">
        <title>Updated reference genomes for cyclostephanoid diatoms.</title>
        <authorList>
            <person name="Roberts W.R."/>
            <person name="Alverson A.J."/>
        </authorList>
    </citation>
    <scope>NUCLEOTIDE SEQUENCE [LARGE SCALE GENOMIC DNA]</scope>
    <source>
        <strain evidence="8 9">AJA228-03</strain>
    </source>
</reference>
<evidence type="ECO:0000256" key="7">
    <source>
        <dbReference type="ARBA" id="ARBA00023273"/>
    </source>
</evidence>
<keyword evidence="6" id="KW-0969">Cilium</keyword>
<dbReference type="EMBL" id="JALLPB020000018">
    <property type="protein sequence ID" value="KAL3826625.1"/>
    <property type="molecule type" value="Genomic_DNA"/>
</dbReference>
<organism evidence="8 9">
    <name type="scientific">Cyclostephanos tholiformis</name>
    <dbReference type="NCBI Taxonomy" id="382380"/>
    <lineage>
        <taxon>Eukaryota</taxon>
        <taxon>Sar</taxon>
        <taxon>Stramenopiles</taxon>
        <taxon>Ochrophyta</taxon>
        <taxon>Bacillariophyta</taxon>
        <taxon>Coscinodiscophyceae</taxon>
        <taxon>Thalassiosirophycidae</taxon>
        <taxon>Stephanodiscales</taxon>
        <taxon>Stephanodiscaceae</taxon>
        <taxon>Cyclostephanos</taxon>
    </lineage>
</organism>
<dbReference type="PANTHER" id="PTHR20931">
    <property type="entry name" value="TETRATRICOPEPTIDE REPEAT PROTEIN 30"/>
    <property type="match status" value="1"/>
</dbReference>